<dbReference type="EMBL" id="CP023322">
    <property type="protein sequence ID" value="ATY59702.1"/>
    <property type="molecule type" value="Genomic_DNA"/>
</dbReference>
<comment type="similarity">
    <text evidence="2">Belongs to the glycosyl hydrolases 36 family.</text>
</comment>
<accession>A0A2H4S9C5</accession>
<dbReference type="OrthoDB" id="4664297at2759"/>
<dbReference type="InterPro" id="IPR013785">
    <property type="entry name" value="Aldolase_TIM"/>
</dbReference>
<evidence type="ECO:0000256" key="4">
    <source>
        <dbReference type="ARBA" id="ARBA00049426"/>
    </source>
</evidence>
<organism evidence="5 6">
    <name type="scientific">Cordyceps militaris</name>
    <name type="common">Caterpillar fungus</name>
    <name type="synonym">Clavaria militaris</name>
    <dbReference type="NCBI Taxonomy" id="73501"/>
    <lineage>
        <taxon>Eukaryota</taxon>
        <taxon>Fungi</taxon>
        <taxon>Dikarya</taxon>
        <taxon>Ascomycota</taxon>
        <taxon>Pezizomycotina</taxon>
        <taxon>Sordariomycetes</taxon>
        <taxon>Hypocreomycetidae</taxon>
        <taxon>Hypocreales</taxon>
        <taxon>Cordycipitaceae</taxon>
        <taxon>Cordyceps</taxon>
    </lineage>
</organism>
<dbReference type="GO" id="GO:0047274">
    <property type="term" value="F:galactinol-sucrose galactosyltransferase activity"/>
    <property type="evidence" value="ECO:0007669"/>
    <property type="project" value="UniProtKB-EC"/>
</dbReference>
<evidence type="ECO:0000256" key="1">
    <source>
        <dbReference type="ARBA" id="ARBA00001255"/>
    </source>
</evidence>
<dbReference type="AlphaFoldDB" id="A0A2H4S9C5"/>
<dbReference type="VEuPathDB" id="FungiDB:CCM_05429"/>
<reference evidence="5 6" key="1">
    <citation type="journal article" date="2017" name="BMC Genomics">
        <title>Chromosome level assembly and secondary metabolite potential of the parasitic fungus Cordyceps militaris.</title>
        <authorList>
            <person name="Kramer G.J."/>
            <person name="Nodwell J.R."/>
        </authorList>
    </citation>
    <scope>NUCLEOTIDE SEQUENCE [LARGE SCALE GENOMIC DNA]</scope>
    <source>
        <strain evidence="5 6">ATCC 34164</strain>
    </source>
</reference>
<evidence type="ECO:0000313" key="6">
    <source>
        <dbReference type="Proteomes" id="UP000323067"/>
    </source>
</evidence>
<keyword evidence="3" id="KW-0119">Carbohydrate metabolism</keyword>
<evidence type="ECO:0000256" key="2">
    <source>
        <dbReference type="ARBA" id="ARBA00007240"/>
    </source>
</evidence>
<dbReference type="Proteomes" id="UP000323067">
    <property type="component" value="Chromosome iv"/>
</dbReference>
<name>A0A2H4S9C5_CORMI</name>
<sequence>MQIRAHTLPRLGDVTVVKTKKQCITAVLEVPNHFANQDWQVSLWHSTDGSEWTALQMPAVIRQAEAVDLRLSPSHSHLHFQTELSFHTSLQFTIKFRHASDELWIWVKQEYGLEDGHVLLEDNEAASQKIEDLIPNLGSEWLASSLQSQAPDTKLWSLTTKIGPSLEDRSSFKDVEIGTPFTHFQKWFALVRTSVPWIAPRKGLSRFSLDKEAILCSFANEKGRHLVFLAVSGVDDILALFRSTGSNSIAVHARNDAPVERDLTVLVSTGYNADKAMASVIYHARSLIWKYSPTGTQKPPPNNINDLKPQWREYWYDGLGYCTWNSLGQDLTEDKIVDALEKLEESGIGISNLIIDDNWQSIDATNPGDAQPGWLDFEANPAGFPNGLRGAVSKIRRTHRTIEHIFVWHALMGYWGGISPRGTIARTYETTRVGREDTGTDMTVIAAPSLSRFYDDFYSFLIGSGVDGVKTDAQCMLDAVAGAPARRTLTNAYLDTWSVASLRHFGTNTIACMAQFPQALFHALLPRRRPAVVARTSDDYVPDGGAAAHRWHVWANAHNGLLAQYLNVVPDWDMFQTAHPLAEFHAAARCVSGGPLYITDVPGHHDVALLNRCTALTTLRKTIVLRPSVVGIALNPYQDYDSGALLKIGSFHGSGSGGISIMGVFQTSDARHPSLTLLSEFRGTSTAAAYVVRAYTSGRVSPILRFADDGQHGPSLLATPGRHGYELYTAYELTSCASRRFGQVSVASLGLVDKMTGGAAIEASHVEAGGARVTVVTKLRALGIFGVYISSLASLTVDDNFMVTIFGHPVPRHTVRVSSSADTVLEVDVEAAWKELGLDSGWSNELEVTVNILRM</sequence>
<protein>
    <submittedName>
        <fullName evidence="5">Raffinose synthase Sip1</fullName>
    </submittedName>
</protein>
<evidence type="ECO:0000313" key="5">
    <source>
        <dbReference type="EMBL" id="ATY59702.1"/>
    </source>
</evidence>
<dbReference type="InterPro" id="IPR017853">
    <property type="entry name" value="GH"/>
</dbReference>
<dbReference type="GO" id="GO:0004557">
    <property type="term" value="F:alpha-galactosidase activity"/>
    <property type="evidence" value="ECO:0007669"/>
    <property type="project" value="UniProtKB-EC"/>
</dbReference>
<proteinExistence type="inferred from homology"/>
<comment type="catalytic activity">
    <reaction evidence="4">
        <text>alpha-D-galactosyl-(1-&gt;3)-1D-myo-inositol + sucrose = raffinose + myo-inositol</text>
        <dbReference type="Rhea" id="RHEA:20161"/>
        <dbReference type="ChEBI" id="CHEBI:16634"/>
        <dbReference type="ChEBI" id="CHEBI:17268"/>
        <dbReference type="ChEBI" id="CHEBI:17505"/>
        <dbReference type="ChEBI" id="CHEBI:17992"/>
        <dbReference type="EC" id="2.4.1.82"/>
    </reaction>
</comment>
<dbReference type="Pfam" id="PF05691">
    <property type="entry name" value="Raffinose_syn"/>
    <property type="match status" value="2"/>
</dbReference>
<dbReference type="Gene3D" id="3.20.20.70">
    <property type="entry name" value="Aldolase class I"/>
    <property type="match status" value="1"/>
</dbReference>
<dbReference type="SUPFAM" id="SSF51445">
    <property type="entry name" value="(Trans)glycosidases"/>
    <property type="match status" value="1"/>
</dbReference>
<comment type="catalytic activity">
    <reaction evidence="1">
        <text>Hydrolysis of terminal, non-reducing alpha-D-galactose residues in alpha-D-galactosides, including galactose oligosaccharides, galactomannans and galactolipids.</text>
        <dbReference type="EC" id="3.2.1.22"/>
    </reaction>
</comment>
<dbReference type="PANTHER" id="PTHR31268">
    <property type="match status" value="1"/>
</dbReference>
<dbReference type="PANTHER" id="PTHR31268:SF32">
    <property type="entry name" value="GALACTINOL--SUCROSE GALACTOSYLTRANSFERASE 2-RELATED"/>
    <property type="match status" value="1"/>
</dbReference>
<dbReference type="InterPro" id="IPR008811">
    <property type="entry name" value="Glycosyl_hydrolases_36"/>
</dbReference>
<dbReference type="VEuPathDB" id="FungiDB:A9K55_002790"/>
<gene>
    <name evidence="5" type="ORF">A9K55_002790</name>
</gene>
<evidence type="ECO:0000256" key="3">
    <source>
        <dbReference type="ARBA" id="ARBA00023277"/>
    </source>
</evidence>